<name>A0AA88A4A8_FICCA</name>
<keyword evidence="1" id="KW-1133">Transmembrane helix</keyword>
<dbReference type="Gramene" id="FCD_00031484-RA">
    <property type="protein sequence ID" value="FCD_00031484-RA:cds"/>
    <property type="gene ID" value="FCD_00031484"/>
</dbReference>
<accession>A0AA88A4A8</accession>
<evidence type="ECO:0000256" key="1">
    <source>
        <dbReference type="SAM" id="Phobius"/>
    </source>
</evidence>
<comment type="caution">
    <text evidence="2">The sequence shown here is derived from an EMBL/GenBank/DDBJ whole genome shotgun (WGS) entry which is preliminary data.</text>
</comment>
<dbReference type="EMBL" id="BTGU01000019">
    <property type="protein sequence ID" value="GMN44700.1"/>
    <property type="molecule type" value="Genomic_DNA"/>
</dbReference>
<organism evidence="2 3">
    <name type="scientific">Ficus carica</name>
    <name type="common">Common fig</name>
    <dbReference type="NCBI Taxonomy" id="3494"/>
    <lineage>
        <taxon>Eukaryota</taxon>
        <taxon>Viridiplantae</taxon>
        <taxon>Streptophyta</taxon>
        <taxon>Embryophyta</taxon>
        <taxon>Tracheophyta</taxon>
        <taxon>Spermatophyta</taxon>
        <taxon>Magnoliopsida</taxon>
        <taxon>eudicotyledons</taxon>
        <taxon>Gunneridae</taxon>
        <taxon>Pentapetalae</taxon>
        <taxon>rosids</taxon>
        <taxon>fabids</taxon>
        <taxon>Rosales</taxon>
        <taxon>Moraceae</taxon>
        <taxon>Ficeae</taxon>
        <taxon>Ficus</taxon>
    </lineage>
</organism>
<gene>
    <name evidence="2" type="ORF">TIFTF001_013894</name>
</gene>
<reference evidence="2" key="1">
    <citation type="submission" date="2023-07" db="EMBL/GenBank/DDBJ databases">
        <title>draft genome sequence of fig (Ficus carica).</title>
        <authorList>
            <person name="Takahashi T."/>
            <person name="Nishimura K."/>
        </authorList>
    </citation>
    <scope>NUCLEOTIDE SEQUENCE</scope>
</reference>
<sequence length="67" mass="7072">MLATSNFFIIPLMKTFITSVVLSSLLSFAAFNSEAGRDFDMALAVAGLACSLQGLPPVAAHYGFESL</sequence>
<dbReference type="Proteomes" id="UP001187192">
    <property type="component" value="Unassembled WGS sequence"/>
</dbReference>
<protein>
    <submittedName>
        <fullName evidence="2">Uncharacterized protein</fullName>
    </submittedName>
</protein>
<keyword evidence="1" id="KW-0472">Membrane</keyword>
<keyword evidence="3" id="KW-1185">Reference proteome</keyword>
<feature type="transmembrane region" description="Helical" evidence="1">
    <location>
        <begin position="6"/>
        <end position="31"/>
    </location>
</feature>
<feature type="transmembrane region" description="Helical" evidence="1">
    <location>
        <begin position="43"/>
        <end position="64"/>
    </location>
</feature>
<evidence type="ECO:0000313" key="3">
    <source>
        <dbReference type="Proteomes" id="UP001187192"/>
    </source>
</evidence>
<proteinExistence type="predicted"/>
<dbReference type="AlphaFoldDB" id="A0AA88A4A8"/>
<keyword evidence="1" id="KW-0812">Transmembrane</keyword>
<evidence type="ECO:0000313" key="2">
    <source>
        <dbReference type="EMBL" id="GMN44700.1"/>
    </source>
</evidence>